<dbReference type="InterPro" id="IPR004919">
    <property type="entry name" value="GmrSD_N"/>
</dbReference>
<reference evidence="3 4" key="1">
    <citation type="journal article" date="2019" name="Sci. Rep.">
        <title>Comparative genomics of chytrid fungi reveal insights into the obligate biotrophic and pathogenic lifestyle of Synchytrium endobioticum.</title>
        <authorList>
            <person name="van de Vossenberg B.T.L.H."/>
            <person name="Warris S."/>
            <person name="Nguyen H.D.T."/>
            <person name="van Gent-Pelzer M.P.E."/>
            <person name="Joly D.L."/>
            <person name="van de Geest H.C."/>
            <person name="Bonants P.J.M."/>
            <person name="Smith D.S."/>
            <person name="Levesque C.A."/>
            <person name="van der Lee T.A.J."/>
        </authorList>
    </citation>
    <scope>NUCLEOTIDE SEQUENCE [LARGE SCALE GENOMIC DNA]</scope>
    <source>
        <strain evidence="3 4">CBS 675.73</strain>
    </source>
</reference>
<comment type="caution">
    <text evidence="3">The sequence shown here is derived from an EMBL/GenBank/DDBJ whole genome shotgun (WGS) entry which is preliminary data.</text>
</comment>
<gene>
    <name evidence="3" type="ORF">CcCBS67573_g04718</name>
</gene>
<organism evidence="3 4">
    <name type="scientific">Chytriomyces confervae</name>
    <dbReference type="NCBI Taxonomy" id="246404"/>
    <lineage>
        <taxon>Eukaryota</taxon>
        <taxon>Fungi</taxon>
        <taxon>Fungi incertae sedis</taxon>
        <taxon>Chytridiomycota</taxon>
        <taxon>Chytridiomycota incertae sedis</taxon>
        <taxon>Chytridiomycetes</taxon>
        <taxon>Chytridiales</taxon>
        <taxon>Chytriomycetaceae</taxon>
        <taxon>Chytriomyces</taxon>
    </lineage>
</organism>
<protein>
    <recommendedName>
        <fullName evidence="2">GmrSD restriction endonucleases N-terminal domain-containing protein</fullName>
    </recommendedName>
</protein>
<accession>A0A507FEK5</accession>
<dbReference type="Pfam" id="PF03235">
    <property type="entry name" value="GmrSD_N"/>
    <property type="match status" value="1"/>
</dbReference>
<dbReference type="PANTHER" id="PTHR35149:SF1">
    <property type="entry name" value="DUF5655 DOMAIN-CONTAINING PROTEIN"/>
    <property type="match status" value="1"/>
</dbReference>
<proteinExistence type="predicted"/>
<feature type="domain" description="GmrSD restriction endonucleases N-terminal" evidence="2">
    <location>
        <begin position="31"/>
        <end position="244"/>
    </location>
</feature>
<evidence type="ECO:0000313" key="4">
    <source>
        <dbReference type="Proteomes" id="UP000320333"/>
    </source>
</evidence>
<dbReference type="Proteomes" id="UP000320333">
    <property type="component" value="Unassembled WGS sequence"/>
</dbReference>
<dbReference type="AlphaFoldDB" id="A0A507FEK5"/>
<feature type="region of interest" description="Disordered" evidence="1">
    <location>
        <begin position="332"/>
        <end position="353"/>
    </location>
</feature>
<dbReference type="EMBL" id="QEAP01000150">
    <property type="protein sequence ID" value="TPX74010.1"/>
    <property type="molecule type" value="Genomic_DNA"/>
</dbReference>
<dbReference type="PANTHER" id="PTHR35149">
    <property type="entry name" value="SLL5132 PROTEIN"/>
    <property type="match status" value="1"/>
</dbReference>
<evidence type="ECO:0000256" key="1">
    <source>
        <dbReference type="SAM" id="MobiDB-lite"/>
    </source>
</evidence>
<dbReference type="OrthoDB" id="192041at2759"/>
<evidence type="ECO:0000259" key="2">
    <source>
        <dbReference type="Pfam" id="PF03235"/>
    </source>
</evidence>
<feature type="compositionally biased region" description="Low complexity" evidence="1">
    <location>
        <begin position="342"/>
        <end position="353"/>
    </location>
</feature>
<name>A0A507FEK5_9FUNG</name>
<sequence>MITHFSSQCPGLHGPGSSTLVQEMSIACLVESHSTLEIPVMQRRYCWGSSMLDRFWADTVSVAIERGPQDVRGSHRVGKAVFREREDNKKTLLVVDGQQRITTSLLMCAAIRNELLTRVSLMPSMCEESKSVESWAHSNARDAIKRLGHLLFNAEFHDSYLPSGAILNQSRLIPSFLDRAPFFAAITNKNCDTPSAITSAMSLFRNKASTLSTRQLVAAASFADQVSIMAIYIQTENVNLSQVFQWLQESAISADKILYNPTPGMQFGNMDLIRNLTISHYVDRPSDELESIYRMHWLPLETLCKSQHSVFDDFLSLFLAAQKENETIRLANQKQEIPHTNADSASSSAQKASPGIIAPMPRLYGSRSKKSWKAAAPKKGIAESQQDGDIKLYTDFISWYQRKVFASSTIPRLNPVSVLDEMTAFAKTILDE</sequence>
<evidence type="ECO:0000313" key="3">
    <source>
        <dbReference type="EMBL" id="TPX74010.1"/>
    </source>
</evidence>
<keyword evidence="4" id="KW-1185">Reference proteome</keyword>